<proteinExistence type="predicted"/>
<dbReference type="Proteomes" id="UP000824280">
    <property type="component" value="Chromosome"/>
</dbReference>
<gene>
    <name evidence="1" type="ORF">K3166_02920</name>
</gene>
<reference evidence="1 2" key="1">
    <citation type="submission" date="2021-08" db="EMBL/GenBank/DDBJ databases">
        <title>Comparative Genomics Analysis of the Genus Qipengyuania Reveals Extensive Genetic Diversity and Metabolic Versatility, Including the Description of Fifteen Novel Species.</title>
        <authorList>
            <person name="Liu Y."/>
        </authorList>
    </citation>
    <scope>NUCLEOTIDE SEQUENCE [LARGE SCALE GENOMIC DNA]</scope>
    <source>
        <strain evidence="1 2">1XM2-8</strain>
    </source>
</reference>
<sequence>MTIKLDKVVSALAALMISTASLVVVTDAQAREREDYDLSDKARCMARTYGPSHHPLRKRRSIECSGDEILEEGTKTVSPPCADFVPTQKNPKGLRL</sequence>
<dbReference type="EMBL" id="CP081297">
    <property type="protein sequence ID" value="QZD87671.1"/>
    <property type="molecule type" value="Genomic_DNA"/>
</dbReference>
<name>A0ABX8ZF88_9SPHN</name>
<dbReference type="RefSeq" id="WP_221423208.1">
    <property type="nucleotide sequence ID" value="NZ_CP081297.1"/>
</dbReference>
<organism evidence="1 2">
    <name type="scientific">Qipengyuania psychrotolerans</name>
    <dbReference type="NCBI Taxonomy" id="2867238"/>
    <lineage>
        <taxon>Bacteria</taxon>
        <taxon>Pseudomonadati</taxon>
        <taxon>Pseudomonadota</taxon>
        <taxon>Alphaproteobacteria</taxon>
        <taxon>Sphingomonadales</taxon>
        <taxon>Erythrobacteraceae</taxon>
        <taxon>Qipengyuania</taxon>
    </lineage>
</organism>
<protein>
    <submittedName>
        <fullName evidence="1">Uncharacterized protein</fullName>
    </submittedName>
</protein>
<accession>A0ABX8ZF88</accession>
<keyword evidence="2" id="KW-1185">Reference proteome</keyword>
<evidence type="ECO:0000313" key="1">
    <source>
        <dbReference type="EMBL" id="QZD87671.1"/>
    </source>
</evidence>
<evidence type="ECO:0000313" key="2">
    <source>
        <dbReference type="Proteomes" id="UP000824280"/>
    </source>
</evidence>